<dbReference type="RefSeq" id="WP_135760172.1">
    <property type="nucleotide sequence ID" value="NZ_RQHW01000031.1"/>
</dbReference>
<dbReference type="Proteomes" id="UP000298058">
    <property type="component" value="Unassembled WGS sequence"/>
</dbReference>
<reference evidence="1" key="1">
    <citation type="journal article" date="2019" name="PLoS Negl. Trop. Dis.">
        <title>Revisiting the worldwide diversity of Leptospira species in the environment.</title>
        <authorList>
            <person name="Vincent A.T."/>
            <person name="Schiettekatte O."/>
            <person name="Bourhy P."/>
            <person name="Veyrier F.J."/>
            <person name="Picardeau M."/>
        </authorList>
    </citation>
    <scope>NUCLEOTIDE SEQUENCE [LARGE SCALE GENOMIC DNA]</scope>
    <source>
        <strain evidence="1">201300427</strain>
    </source>
</reference>
<sequence>MDSVLGRYLQKIIILALASVILLPTEEDGVFDSIFLGLNQSDRFHLSYHTKTKSIPDTVASTEITGADDSAATLARSRCDFLDLVFQNNTQNYDLRLYFYSQLLLNREAGYSYLLSYFLLNLPPPIA</sequence>
<proteinExistence type="predicted"/>
<gene>
    <name evidence="1" type="ORF">EHS15_08695</name>
</gene>
<keyword evidence="2" id="KW-1185">Reference proteome</keyword>
<comment type="caution">
    <text evidence="1">The sequence shown here is derived from an EMBL/GenBank/DDBJ whole genome shotgun (WGS) entry which is preliminary data.</text>
</comment>
<protein>
    <submittedName>
        <fullName evidence="1">Uncharacterized protein</fullName>
    </submittedName>
</protein>
<dbReference type="OrthoDB" id="346271at2"/>
<name>A0A4R9LYL9_9LEPT</name>
<dbReference type="AlphaFoldDB" id="A0A4R9LYL9"/>
<dbReference type="EMBL" id="RQHW01000031">
    <property type="protein sequence ID" value="TGN19410.1"/>
    <property type="molecule type" value="Genomic_DNA"/>
</dbReference>
<accession>A0A4R9LYL9</accession>
<evidence type="ECO:0000313" key="2">
    <source>
        <dbReference type="Proteomes" id="UP000298058"/>
    </source>
</evidence>
<evidence type="ECO:0000313" key="1">
    <source>
        <dbReference type="EMBL" id="TGN19410.1"/>
    </source>
</evidence>
<organism evidence="1 2">
    <name type="scientific">Leptospira idonii</name>
    <dbReference type="NCBI Taxonomy" id="1193500"/>
    <lineage>
        <taxon>Bacteria</taxon>
        <taxon>Pseudomonadati</taxon>
        <taxon>Spirochaetota</taxon>
        <taxon>Spirochaetia</taxon>
        <taxon>Leptospirales</taxon>
        <taxon>Leptospiraceae</taxon>
        <taxon>Leptospira</taxon>
    </lineage>
</organism>